<dbReference type="PIRSF" id="PIRSF006707">
    <property type="entry name" value="MJ1563"/>
    <property type="match status" value="1"/>
</dbReference>
<evidence type="ECO:0000256" key="4">
    <source>
        <dbReference type="PIRNR" id="PIRNR006707"/>
    </source>
</evidence>
<dbReference type="InterPro" id="IPR000835">
    <property type="entry name" value="HTH_MarR-typ"/>
</dbReference>
<dbReference type="SUPFAM" id="SSF46785">
    <property type="entry name" value="Winged helix' DNA-binding domain"/>
    <property type="match status" value="1"/>
</dbReference>
<dbReference type="Gene3D" id="1.10.10.10">
    <property type="entry name" value="Winged helix-like DNA-binding domain superfamily/Winged helix DNA-binding domain"/>
    <property type="match status" value="1"/>
</dbReference>
<evidence type="ECO:0000259" key="5">
    <source>
        <dbReference type="Pfam" id="PF12802"/>
    </source>
</evidence>
<dbReference type="Proteomes" id="UP000199706">
    <property type="component" value="Unassembled WGS sequence"/>
</dbReference>
<dbReference type="InterPro" id="IPR026282">
    <property type="entry name" value="MJ1563"/>
</dbReference>
<proteinExistence type="inferred from homology"/>
<name>A0A1G8NRK3_9BURK</name>
<keyword evidence="2 4" id="KW-0238">DNA-binding</keyword>
<dbReference type="InterPro" id="IPR052362">
    <property type="entry name" value="HTH-GbsR_regulator"/>
</dbReference>
<dbReference type="Pfam" id="PF12802">
    <property type="entry name" value="MarR_2"/>
    <property type="match status" value="1"/>
</dbReference>
<dbReference type="PANTHER" id="PTHR38465:SF1">
    <property type="entry name" value="HTH-TYPE TRANSCRIPTIONAL REGULATOR MJ1563-RELATED"/>
    <property type="match status" value="1"/>
</dbReference>
<dbReference type="GO" id="GO:0003677">
    <property type="term" value="F:DNA binding"/>
    <property type="evidence" value="ECO:0007669"/>
    <property type="project" value="UniProtKB-UniRule"/>
</dbReference>
<organism evidence="6 7">
    <name type="scientific">Paraburkholderia phenazinium</name>
    <dbReference type="NCBI Taxonomy" id="60549"/>
    <lineage>
        <taxon>Bacteria</taxon>
        <taxon>Pseudomonadati</taxon>
        <taxon>Pseudomonadota</taxon>
        <taxon>Betaproteobacteria</taxon>
        <taxon>Burkholderiales</taxon>
        <taxon>Burkholderiaceae</taxon>
        <taxon>Paraburkholderia</taxon>
    </lineage>
</organism>
<keyword evidence="3 4" id="KW-0804">Transcription</keyword>
<dbReference type="InterPro" id="IPR036388">
    <property type="entry name" value="WH-like_DNA-bd_sf"/>
</dbReference>
<evidence type="ECO:0000313" key="6">
    <source>
        <dbReference type="EMBL" id="SDI82130.1"/>
    </source>
</evidence>
<evidence type="ECO:0000256" key="3">
    <source>
        <dbReference type="ARBA" id="ARBA00023163"/>
    </source>
</evidence>
<evidence type="ECO:0000313" key="7">
    <source>
        <dbReference type="Proteomes" id="UP000199706"/>
    </source>
</evidence>
<evidence type="ECO:0000256" key="1">
    <source>
        <dbReference type="ARBA" id="ARBA00023015"/>
    </source>
</evidence>
<feature type="domain" description="HTH marR-type" evidence="5">
    <location>
        <begin position="22"/>
        <end position="80"/>
    </location>
</feature>
<dbReference type="InterPro" id="IPR036390">
    <property type="entry name" value="WH_DNA-bd_sf"/>
</dbReference>
<comment type="similarity">
    <text evidence="4">Belongs to the GbsR family.</text>
</comment>
<protein>
    <recommendedName>
        <fullName evidence="4">HTH-type transcriptional regulator</fullName>
    </recommendedName>
</protein>
<dbReference type="GO" id="GO:0003700">
    <property type="term" value="F:DNA-binding transcription factor activity"/>
    <property type="evidence" value="ECO:0007669"/>
    <property type="project" value="InterPro"/>
</dbReference>
<dbReference type="AlphaFoldDB" id="A0A1G8NRK3"/>
<accession>A0A1G8NRK3</accession>
<keyword evidence="1 4" id="KW-0805">Transcription regulation</keyword>
<reference evidence="6 7" key="1">
    <citation type="submission" date="2016-10" db="EMBL/GenBank/DDBJ databases">
        <authorList>
            <person name="de Groot N.N."/>
        </authorList>
    </citation>
    <scope>NUCLEOTIDE SEQUENCE [LARGE SCALE GENOMIC DNA]</scope>
    <source>
        <strain evidence="6 7">LMG 2247</strain>
    </source>
</reference>
<sequence length="178" mass="20442">MELTPVAQRFVLHWGEMGSRWGVNRTVAQIHALLYLTGQPLTAEDIADTLGVARSNVSTSLKELQSWRLARITHQMGDRRDHFETSTDIWELFKLIVEGRKQREIDPTLTVLRDCLTNPEIEDESAGTQKRIRQTLEFMETLTTWSDEMLRMKPETLMKTLGMGAKISRTMRGKPKQG</sequence>
<evidence type="ECO:0000256" key="2">
    <source>
        <dbReference type="ARBA" id="ARBA00023125"/>
    </source>
</evidence>
<dbReference type="PANTHER" id="PTHR38465">
    <property type="entry name" value="HTH-TYPE TRANSCRIPTIONAL REGULATOR MJ1563-RELATED"/>
    <property type="match status" value="1"/>
</dbReference>
<dbReference type="OrthoDB" id="9792628at2"/>
<dbReference type="EMBL" id="FNCJ01000036">
    <property type="protein sequence ID" value="SDI82130.1"/>
    <property type="molecule type" value="Genomic_DNA"/>
</dbReference>
<dbReference type="RefSeq" id="WP_090695917.1">
    <property type="nucleotide sequence ID" value="NZ_CADERL010000010.1"/>
</dbReference>
<gene>
    <name evidence="6" type="ORF">SAMN05216466_13627</name>
</gene>